<feature type="domain" description="Crossover junction endonuclease MUS81-like HHH" evidence="2">
    <location>
        <begin position="150"/>
        <end position="219"/>
    </location>
</feature>
<reference evidence="4" key="1">
    <citation type="journal article" date="2006" name="Science">
        <title>Phytophthora genome sequences uncover evolutionary origins and mechanisms of pathogenesis.</title>
        <authorList>
            <person name="Tyler B.M."/>
            <person name="Tripathy S."/>
            <person name="Zhang X."/>
            <person name="Dehal P."/>
            <person name="Jiang R.H."/>
            <person name="Aerts A."/>
            <person name="Arredondo F.D."/>
            <person name="Baxter L."/>
            <person name="Bensasson D."/>
            <person name="Beynon J.L."/>
            <person name="Chapman J."/>
            <person name="Damasceno C.M."/>
            <person name="Dorrance A.E."/>
            <person name="Dou D."/>
            <person name="Dickerman A.W."/>
            <person name="Dubchak I.L."/>
            <person name="Garbelotto M."/>
            <person name="Gijzen M."/>
            <person name="Gordon S.G."/>
            <person name="Govers F."/>
            <person name="Grunwald N.J."/>
            <person name="Huang W."/>
            <person name="Ivors K.L."/>
            <person name="Jones R.W."/>
            <person name="Kamoun S."/>
            <person name="Krampis K."/>
            <person name="Lamour K.H."/>
            <person name="Lee M.K."/>
            <person name="McDonald W.H."/>
            <person name="Medina M."/>
            <person name="Meijer H.J."/>
            <person name="Nordberg E.K."/>
            <person name="Maclean D.J."/>
            <person name="Ospina-Giraldo M.D."/>
            <person name="Morris P.F."/>
            <person name="Phuntumart V."/>
            <person name="Putnam N.H."/>
            <person name="Rash S."/>
            <person name="Rose J.K."/>
            <person name="Sakihama Y."/>
            <person name="Salamov A.A."/>
            <person name="Savidor A."/>
            <person name="Scheuring C.F."/>
            <person name="Smith B.M."/>
            <person name="Sobral B.W."/>
            <person name="Terry A."/>
            <person name="Torto-Alalibo T.A."/>
            <person name="Win J."/>
            <person name="Xu Z."/>
            <person name="Zhang H."/>
            <person name="Grigoriev I.V."/>
            <person name="Rokhsar D.S."/>
            <person name="Boore J.L."/>
        </authorList>
    </citation>
    <scope>NUCLEOTIDE SEQUENCE [LARGE SCALE GENOMIC DNA]</scope>
    <source>
        <strain evidence="4">Pr102</strain>
    </source>
</reference>
<evidence type="ECO:0000313" key="3">
    <source>
        <dbReference type="EnsemblProtists" id="Phyra72609"/>
    </source>
</evidence>
<dbReference type="EMBL" id="DS565998">
    <property type="status" value="NOT_ANNOTATED_CDS"/>
    <property type="molecule type" value="Genomic_DNA"/>
</dbReference>
<dbReference type="InParanoid" id="H3GBE6"/>
<dbReference type="SUPFAM" id="SSF47802">
    <property type="entry name" value="DNA polymerase beta, N-terminal domain-like"/>
    <property type="match status" value="1"/>
</dbReference>
<dbReference type="Pfam" id="PF14716">
    <property type="entry name" value="HHH_8"/>
    <property type="match status" value="1"/>
</dbReference>
<evidence type="ECO:0000256" key="1">
    <source>
        <dbReference type="SAM" id="MobiDB-lite"/>
    </source>
</evidence>
<organism evidence="3 4">
    <name type="scientific">Phytophthora ramorum</name>
    <name type="common">Sudden oak death agent</name>
    <dbReference type="NCBI Taxonomy" id="164328"/>
    <lineage>
        <taxon>Eukaryota</taxon>
        <taxon>Sar</taxon>
        <taxon>Stramenopiles</taxon>
        <taxon>Oomycota</taxon>
        <taxon>Peronosporomycetes</taxon>
        <taxon>Peronosporales</taxon>
        <taxon>Peronosporaceae</taxon>
        <taxon>Phytophthora</taxon>
    </lineage>
</organism>
<evidence type="ECO:0000259" key="2">
    <source>
        <dbReference type="Pfam" id="PF14716"/>
    </source>
</evidence>
<accession>H3GBE6</accession>
<dbReference type="VEuPathDB" id="FungiDB:KRP23_8829"/>
<proteinExistence type="predicted"/>
<dbReference type="AlphaFoldDB" id="H3GBE6"/>
<dbReference type="Proteomes" id="UP000005238">
    <property type="component" value="Unassembled WGS sequence"/>
</dbReference>
<name>H3GBE6_PHYRM</name>
<dbReference type="VEuPathDB" id="FungiDB:KRP22_9548"/>
<dbReference type="OMA" id="ELLMKCD"/>
<evidence type="ECO:0000313" key="4">
    <source>
        <dbReference type="Proteomes" id="UP000005238"/>
    </source>
</evidence>
<dbReference type="InterPro" id="IPR027421">
    <property type="entry name" value="DNA_pol_lamdba_lyase_dom_sf"/>
</dbReference>
<dbReference type="InterPro" id="IPR010996">
    <property type="entry name" value="HHH_MUS81"/>
</dbReference>
<dbReference type="eggNOG" id="ENOG502SIRN">
    <property type="taxonomic scope" value="Eukaryota"/>
</dbReference>
<keyword evidence="4" id="KW-1185">Reference proteome</keyword>
<dbReference type="EnsemblProtists" id="Phyra72609">
    <property type="protein sequence ID" value="Phyra72609"/>
    <property type="gene ID" value="Phyra72609"/>
</dbReference>
<reference evidence="3" key="2">
    <citation type="submission" date="2015-06" db="UniProtKB">
        <authorList>
            <consortium name="EnsemblProtists"/>
        </authorList>
    </citation>
    <scope>IDENTIFICATION</scope>
    <source>
        <strain evidence="3">Pr102</strain>
    </source>
</reference>
<dbReference type="Gene3D" id="1.10.150.110">
    <property type="entry name" value="DNA polymerase beta, N-terminal domain-like"/>
    <property type="match status" value="1"/>
</dbReference>
<protein>
    <recommendedName>
        <fullName evidence="2">Crossover junction endonuclease MUS81-like HHH domain-containing protein</fullName>
    </recommendedName>
</protein>
<sequence>MVKAEEAISELLMKCDEKGIQSPENPWQALREAIAALRNTKDQALGCLQVSNALEHLANKFGTEDGVAREAAAMAPSPRVVRTQKRTLMQDMPKRNRRNMILESDSSDESSSGQSELMNAMSPVASSKKKKYAKKIRLQEQVEANPAARNENQPLVDQLVQLGEYEMRHGKTQRGLARLRAAKEIRDSRMVITTGAQARQLDHVGPSVATKIDQLLNEGLVAALSEYEGDAEAMPVAK</sequence>
<dbReference type="HOGENOM" id="CLU_074712_0_0_1"/>
<feature type="region of interest" description="Disordered" evidence="1">
    <location>
        <begin position="101"/>
        <end position="128"/>
    </location>
</feature>